<evidence type="ECO:0000256" key="5">
    <source>
        <dbReference type="SAM" id="Phobius"/>
    </source>
</evidence>
<feature type="transmembrane region" description="Helical" evidence="5">
    <location>
        <begin position="71"/>
        <end position="93"/>
    </location>
</feature>
<accession>A0A974GWZ5</accession>
<comment type="subcellular location">
    <subcellularLocation>
        <location evidence="1">Membrane</location>
        <topology evidence="1">Multi-pass membrane protein</topology>
    </subcellularLocation>
</comment>
<keyword evidence="2 5" id="KW-0812">Transmembrane</keyword>
<evidence type="ECO:0000256" key="3">
    <source>
        <dbReference type="ARBA" id="ARBA00022989"/>
    </source>
</evidence>
<proteinExistence type="predicted"/>
<dbReference type="GO" id="GO:0016020">
    <property type="term" value="C:membrane"/>
    <property type="evidence" value="ECO:0007669"/>
    <property type="project" value="UniProtKB-SubCell"/>
</dbReference>
<organism evidence="6 7">
    <name type="scientific">Sedimentibacter hydroxybenzoicus DSM 7310</name>
    <dbReference type="NCBI Taxonomy" id="1123245"/>
    <lineage>
        <taxon>Bacteria</taxon>
        <taxon>Bacillati</taxon>
        <taxon>Bacillota</taxon>
        <taxon>Tissierellia</taxon>
        <taxon>Sedimentibacter</taxon>
    </lineage>
</organism>
<dbReference type="RefSeq" id="WP_179238680.1">
    <property type="nucleotide sequence ID" value="NZ_JACBNQ010000015.1"/>
</dbReference>
<sequence>MRVLEKLSNFVGKYMAYIVIVIAAIALFVPTTFSFLKASYINPLLMIVMFGMGLTLKLDDFKLVLSRPLEVLIGFASQFAIMPLIALSLVKIFNLPPELAVGVVLVGTCPGGTSSNVMTFLAKGDVALSVTITSFSTLFAPILTPFITKLLIGATVEVDVMSMFISIVQVVIVPIALGFVINKFFGKITEKLVKILPLVSVTAIVAIVATVVSLNSAKLMTSGLLIIAIVILHNSFGYLLGFFTARVFGLSLSKQKTIAIEVGMQNSGLATSLAATAFAQYPLATIPGAIFSVWHNISGAIIANFFAAMKDEKEETNNA</sequence>
<feature type="transmembrane region" description="Helical" evidence="5">
    <location>
        <begin position="99"/>
        <end position="119"/>
    </location>
</feature>
<evidence type="ECO:0000313" key="6">
    <source>
        <dbReference type="EMBL" id="NYB74978.1"/>
    </source>
</evidence>
<reference evidence="6" key="1">
    <citation type="submission" date="2020-07" db="EMBL/GenBank/DDBJ databases">
        <title>Genomic analysis of a strain of Sedimentibacter Hydroxybenzoicus DSM7310.</title>
        <authorList>
            <person name="Ma S."/>
        </authorList>
    </citation>
    <scope>NUCLEOTIDE SEQUENCE</scope>
    <source>
        <strain evidence="6">DSM 7310</strain>
    </source>
</reference>
<keyword evidence="3 5" id="KW-1133">Transmembrane helix</keyword>
<dbReference type="PANTHER" id="PTHR10361:SF28">
    <property type="entry name" value="P3 PROTEIN-RELATED"/>
    <property type="match status" value="1"/>
</dbReference>
<dbReference type="InterPro" id="IPR038770">
    <property type="entry name" value="Na+/solute_symporter_sf"/>
</dbReference>
<feature type="transmembrane region" description="Helical" evidence="5">
    <location>
        <begin position="192"/>
        <end position="212"/>
    </location>
</feature>
<feature type="transmembrane region" description="Helical" evidence="5">
    <location>
        <begin position="224"/>
        <end position="248"/>
    </location>
</feature>
<keyword evidence="7" id="KW-1185">Reference proteome</keyword>
<dbReference type="AlphaFoldDB" id="A0A974GWZ5"/>
<dbReference type="Gene3D" id="1.20.1530.20">
    <property type="match status" value="1"/>
</dbReference>
<keyword evidence="4 5" id="KW-0472">Membrane</keyword>
<dbReference type="EMBL" id="JACBNQ010000015">
    <property type="protein sequence ID" value="NYB74978.1"/>
    <property type="molecule type" value="Genomic_DNA"/>
</dbReference>
<evidence type="ECO:0000256" key="4">
    <source>
        <dbReference type="ARBA" id="ARBA00023136"/>
    </source>
</evidence>
<feature type="transmembrane region" description="Helical" evidence="5">
    <location>
        <begin position="39"/>
        <end position="59"/>
    </location>
</feature>
<dbReference type="Proteomes" id="UP000611629">
    <property type="component" value="Unassembled WGS sequence"/>
</dbReference>
<comment type="caution">
    <text evidence="6">The sequence shown here is derived from an EMBL/GenBank/DDBJ whole genome shotgun (WGS) entry which is preliminary data.</text>
</comment>
<evidence type="ECO:0000313" key="7">
    <source>
        <dbReference type="Proteomes" id="UP000611629"/>
    </source>
</evidence>
<name>A0A974GWZ5_SEDHY</name>
<feature type="transmembrane region" description="Helical" evidence="5">
    <location>
        <begin position="14"/>
        <end position="33"/>
    </location>
</feature>
<evidence type="ECO:0000256" key="1">
    <source>
        <dbReference type="ARBA" id="ARBA00004141"/>
    </source>
</evidence>
<feature type="transmembrane region" description="Helical" evidence="5">
    <location>
        <begin position="160"/>
        <end position="180"/>
    </location>
</feature>
<dbReference type="InterPro" id="IPR002657">
    <property type="entry name" value="BilAc:Na_symport/Acr3"/>
</dbReference>
<evidence type="ECO:0000256" key="2">
    <source>
        <dbReference type="ARBA" id="ARBA00022692"/>
    </source>
</evidence>
<dbReference type="PANTHER" id="PTHR10361">
    <property type="entry name" value="SODIUM-BILE ACID COTRANSPORTER"/>
    <property type="match status" value="1"/>
</dbReference>
<dbReference type="InterPro" id="IPR004710">
    <property type="entry name" value="Bilac:Na_transpt"/>
</dbReference>
<dbReference type="Pfam" id="PF01758">
    <property type="entry name" value="SBF"/>
    <property type="match status" value="1"/>
</dbReference>
<gene>
    <name evidence="6" type="ORF">HZF24_12595</name>
</gene>
<protein>
    <submittedName>
        <fullName evidence="6">Bile acid:sodium symporter family protein</fullName>
    </submittedName>
</protein>
<feature type="transmembrane region" description="Helical" evidence="5">
    <location>
        <begin position="126"/>
        <end position="148"/>
    </location>
</feature>